<gene>
    <name evidence="1" type="ORF">F4821DRAFT_245017</name>
</gene>
<name>A0ACC0CSE0_9PEZI</name>
<accession>A0ACC0CSE0</accession>
<dbReference type="Proteomes" id="UP001497680">
    <property type="component" value="Unassembled WGS sequence"/>
</dbReference>
<comment type="caution">
    <text evidence="1">The sequence shown here is derived from an EMBL/GenBank/DDBJ whole genome shotgun (WGS) entry which is preliminary data.</text>
</comment>
<organism evidence="1 2">
    <name type="scientific">Hypoxylon rubiginosum</name>
    <dbReference type="NCBI Taxonomy" id="110542"/>
    <lineage>
        <taxon>Eukaryota</taxon>
        <taxon>Fungi</taxon>
        <taxon>Dikarya</taxon>
        <taxon>Ascomycota</taxon>
        <taxon>Pezizomycotina</taxon>
        <taxon>Sordariomycetes</taxon>
        <taxon>Xylariomycetidae</taxon>
        <taxon>Xylariales</taxon>
        <taxon>Hypoxylaceae</taxon>
        <taxon>Hypoxylon</taxon>
    </lineage>
</organism>
<evidence type="ECO:0000313" key="1">
    <source>
        <dbReference type="EMBL" id="KAI6083379.1"/>
    </source>
</evidence>
<reference evidence="1 2" key="1">
    <citation type="journal article" date="2022" name="New Phytol.">
        <title>Ecological generalism drives hyperdiversity of secondary metabolite gene clusters in xylarialean endophytes.</title>
        <authorList>
            <person name="Franco M.E.E."/>
            <person name="Wisecaver J.H."/>
            <person name="Arnold A.E."/>
            <person name="Ju Y.M."/>
            <person name="Slot J.C."/>
            <person name="Ahrendt S."/>
            <person name="Moore L.P."/>
            <person name="Eastman K.E."/>
            <person name="Scott K."/>
            <person name="Konkel Z."/>
            <person name="Mondo S.J."/>
            <person name="Kuo A."/>
            <person name="Hayes R.D."/>
            <person name="Haridas S."/>
            <person name="Andreopoulos B."/>
            <person name="Riley R."/>
            <person name="LaButti K."/>
            <person name="Pangilinan J."/>
            <person name="Lipzen A."/>
            <person name="Amirebrahimi M."/>
            <person name="Yan J."/>
            <person name="Adam C."/>
            <person name="Keymanesh K."/>
            <person name="Ng V."/>
            <person name="Louie K."/>
            <person name="Northen T."/>
            <person name="Drula E."/>
            <person name="Henrissat B."/>
            <person name="Hsieh H.M."/>
            <person name="Youens-Clark K."/>
            <person name="Lutzoni F."/>
            <person name="Miadlikowska J."/>
            <person name="Eastwood D.C."/>
            <person name="Hamelin R.C."/>
            <person name="Grigoriev I.V."/>
            <person name="U'Ren J.M."/>
        </authorList>
    </citation>
    <scope>NUCLEOTIDE SEQUENCE [LARGE SCALE GENOMIC DNA]</scope>
    <source>
        <strain evidence="1 2">ER1909</strain>
    </source>
</reference>
<keyword evidence="2" id="KW-1185">Reference proteome</keyword>
<protein>
    <submittedName>
        <fullName evidence="1">Retinol dehydrogenase 12</fullName>
    </submittedName>
</protein>
<evidence type="ECO:0000313" key="2">
    <source>
        <dbReference type="Proteomes" id="UP001497680"/>
    </source>
</evidence>
<dbReference type="EMBL" id="MU394353">
    <property type="protein sequence ID" value="KAI6083379.1"/>
    <property type="molecule type" value="Genomic_DNA"/>
</dbReference>
<sequence>MGQIISQEFPPTPKLTEKNLPDQSGKVYLITGATSGVGKALSGILYGANAKVYMTGRSSEKGASSIAQLKAEHPNSHGELVYLHLDLSDLSIVKSAASEFLSRESRLHVLFNNAGVMFTPKDTPRTKQGYEVQLGTNAIGPFLFTKFLTPILLATAREEERVKSEVGQIRVVWASSSFASYFAPPGGVDMSNLDYKTDRIGLVKYSSSKAANTLYSAEFARLYGKDKLVSISVDPGNLRTELHRNSSLFQLAVRLFLHDPIYGAYTELFAGLSPELTLETNNAFLAPWGRVLALRRDIDDACRTTADGGTGISQAFWKWSEEQVKEYA</sequence>
<proteinExistence type="predicted"/>